<keyword evidence="2" id="KW-1185">Reference proteome</keyword>
<dbReference type="EMBL" id="JAJAGQ010000001">
    <property type="protein sequence ID" value="KAJ8573368.1"/>
    <property type="molecule type" value="Genomic_DNA"/>
</dbReference>
<dbReference type="AlphaFoldDB" id="A0A9Q1RV74"/>
<dbReference type="Gene3D" id="1.20.5.4130">
    <property type="match status" value="1"/>
</dbReference>
<protein>
    <submittedName>
        <fullName evidence="1">Uncharacterized protein</fullName>
    </submittedName>
</protein>
<evidence type="ECO:0000313" key="2">
    <source>
        <dbReference type="Proteomes" id="UP001152561"/>
    </source>
</evidence>
<sequence>MSRNRIANVPHILRSLDLSEWFFDRLKNGGHNLLGSYVIGSVEDMDEDYAEHLQTIQASRTPVYTLRKLNFLHGIGFGENKLTMKVLSQLHVPDLELFRRTYPSLIHDQAAEMIDSLHASAEYFQNILEKTSHQKHEYKKIKDLEGEIRVALQQAEDLLESNILEIMRERSSQQEEKNNGSKWTIHDEAWVLLRDLPQAIDKIDAVRKDLMRECSTSTNANAHSTGAVEDHFFKTGDCLSPKCASTALLRDITVGLDDALTKIIHGLLGSVF</sequence>
<organism evidence="1 2">
    <name type="scientific">Anisodus acutangulus</name>
    <dbReference type="NCBI Taxonomy" id="402998"/>
    <lineage>
        <taxon>Eukaryota</taxon>
        <taxon>Viridiplantae</taxon>
        <taxon>Streptophyta</taxon>
        <taxon>Embryophyta</taxon>
        <taxon>Tracheophyta</taxon>
        <taxon>Spermatophyta</taxon>
        <taxon>Magnoliopsida</taxon>
        <taxon>eudicotyledons</taxon>
        <taxon>Gunneridae</taxon>
        <taxon>Pentapetalae</taxon>
        <taxon>asterids</taxon>
        <taxon>lamiids</taxon>
        <taxon>Solanales</taxon>
        <taxon>Solanaceae</taxon>
        <taxon>Solanoideae</taxon>
        <taxon>Hyoscyameae</taxon>
        <taxon>Anisodus</taxon>
    </lineage>
</organism>
<name>A0A9Q1RV74_9SOLA</name>
<dbReference type="Proteomes" id="UP001152561">
    <property type="component" value="Unassembled WGS sequence"/>
</dbReference>
<gene>
    <name evidence="1" type="ORF">K7X08_009879</name>
</gene>
<evidence type="ECO:0000313" key="1">
    <source>
        <dbReference type="EMBL" id="KAJ8573368.1"/>
    </source>
</evidence>
<accession>A0A9Q1RV74</accession>
<dbReference type="OrthoDB" id="909160at2759"/>
<comment type="caution">
    <text evidence="1">The sequence shown here is derived from an EMBL/GenBank/DDBJ whole genome shotgun (WGS) entry which is preliminary data.</text>
</comment>
<reference evidence="2" key="1">
    <citation type="journal article" date="2023" name="Proc. Natl. Acad. Sci. U.S.A.">
        <title>Genomic and structural basis for evolution of tropane alkaloid biosynthesis.</title>
        <authorList>
            <person name="Wanga Y.-J."/>
            <person name="Taina T."/>
            <person name="Yua J.-Y."/>
            <person name="Lia J."/>
            <person name="Xua B."/>
            <person name="Chenc J."/>
            <person name="D'Auriad J.C."/>
            <person name="Huanga J.-P."/>
            <person name="Huanga S.-X."/>
        </authorList>
    </citation>
    <scope>NUCLEOTIDE SEQUENCE [LARGE SCALE GENOMIC DNA]</scope>
    <source>
        <strain evidence="2">cv. KIB-2019</strain>
    </source>
</reference>
<proteinExistence type="predicted"/>